<dbReference type="EMBL" id="CASHSV030000823">
    <property type="protein sequence ID" value="CAJ2677179.1"/>
    <property type="molecule type" value="Genomic_DNA"/>
</dbReference>
<reference evidence="1" key="1">
    <citation type="submission" date="2023-10" db="EMBL/GenBank/DDBJ databases">
        <authorList>
            <person name="Rodriguez Cubillos JULIANA M."/>
            <person name="De Vega J."/>
        </authorList>
    </citation>
    <scope>NUCLEOTIDE SEQUENCE</scope>
</reference>
<accession>A0ACB0M5N1</accession>
<keyword evidence="2" id="KW-1185">Reference proteome</keyword>
<name>A0ACB0M5N1_TRIPR</name>
<dbReference type="Proteomes" id="UP001177021">
    <property type="component" value="Unassembled WGS sequence"/>
</dbReference>
<comment type="caution">
    <text evidence="1">The sequence shown here is derived from an EMBL/GenBank/DDBJ whole genome shotgun (WGS) entry which is preliminary data.</text>
</comment>
<organism evidence="1 2">
    <name type="scientific">Trifolium pratense</name>
    <name type="common">Red clover</name>
    <dbReference type="NCBI Taxonomy" id="57577"/>
    <lineage>
        <taxon>Eukaryota</taxon>
        <taxon>Viridiplantae</taxon>
        <taxon>Streptophyta</taxon>
        <taxon>Embryophyta</taxon>
        <taxon>Tracheophyta</taxon>
        <taxon>Spermatophyta</taxon>
        <taxon>Magnoliopsida</taxon>
        <taxon>eudicotyledons</taxon>
        <taxon>Gunneridae</taxon>
        <taxon>Pentapetalae</taxon>
        <taxon>rosids</taxon>
        <taxon>fabids</taxon>
        <taxon>Fabales</taxon>
        <taxon>Fabaceae</taxon>
        <taxon>Papilionoideae</taxon>
        <taxon>50 kb inversion clade</taxon>
        <taxon>NPAAA clade</taxon>
        <taxon>Hologalegina</taxon>
        <taxon>IRL clade</taxon>
        <taxon>Trifolieae</taxon>
        <taxon>Trifolium</taxon>
    </lineage>
</organism>
<evidence type="ECO:0000313" key="1">
    <source>
        <dbReference type="EMBL" id="CAJ2677179.1"/>
    </source>
</evidence>
<protein>
    <submittedName>
        <fullName evidence="1">Uncharacterized protein</fullName>
    </submittedName>
</protein>
<proteinExistence type="predicted"/>
<sequence length="606" mass="66280">MAVGETAAVDSGVRRRGCTFQKNDFFPEESFKSWGNYGKSIMETPFRFKDRVLKRSSDHAELVEIKARSGNEMKKTLNWWDLMWFGIGAVVGSGIFVLTGLEAREHAGPAVVLSFVVSGISALLSVFCYTEFAVEIPVAGGSFAYLRVELGDFVAFIAAGNIILEYAIGNAAVARSWTSYFATLCNKAPEDFRIIVHGMDPDYGHLDPIAVVALVVITALAVYSTKGSSIFNYVATIFHMAVLIFIVIAGLTKAKTANYKEFTPFGLHGMVDASAVLFFAYVGFDAVATMAEETKNPGRDIPIGLVGSMTITTVIYCLLAATLCLMQNYKDIDVNAPFSVAFSAVGMDWAKYIVSLGALKGMTTVLLVGAVGQARYLTHIARTHMMPPWFALVDERTGTPINATISMLCATAVVAFFTDLSILSNLLSISTLFIFCLVSLALLVRRYYSSGVTTKGNQVNLIVCLVLIIVSSIGISAYWNNTTTGWIGYPIFVPLWFLGTGGLWLFVPMAKKPKVWGVPLVPWLPSLSIAINIFLLGSIDTKSYIRFAIWTGFLLVYYVFLGLHASYDTAKQYDQSKHSSEEAEKQWNKVEQGVVEQDSSTAHVSN</sequence>
<gene>
    <name evidence="1" type="ORF">MILVUS5_LOCUS39741</name>
</gene>
<evidence type="ECO:0000313" key="2">
    <source>
        <dbReference type="Proteomes" id="UP001177021"/>
    </source>
</evidence>